<dbReference type="AlphaFoldDB" id="A0A6P7FDS7"/>
<name>A0A6P7FDS7_DIAVI</name>
<proteinExistence type="predicted"/>
<reference evidence="1" key="1">
    <citation type="submission" date="2025-08" db="UniProtKB">
        <authorList>
            <consortium name="RefSeq"/>
        </authorList>
    </citation>
    <scope>IDENTIFICATION</scope>
    <source>
        <tissue evidence="1">Whole insect</tissue>
    </source>
</reference>
<accession>A0A6P7FDS7</accession>
<gene>
    <name evidence="1" type="primary">LOC114327202</name>
</gene>
<dbReference type="InParanoid" id="A0A6P7FDS7"/>
<organism evidence="1">
    <name type="scientific">Diabrotica virgifera virgifera</name>
    <name type="common">western corn rootworm</name>
    <dbReference type="NCBI Taxonomy" id="50390"/>
    <lineage>
        <taxon>Eukaryota</taxon>
        <taxon>Metazoa</taxon>
        <taxon>Ecdysozoa</taxon>
        <taxon>Arthropoda</taxon>
        <taxon>Hexapoda</taxon>
        <taxon>Insecta</taxon>
        <taxon>Pterygota</taxon>
        <taxon>Neoptera</taxon>
        <taxon>Endopterygota</taxon>
        <taxon>Coleoptera</taxon>
        <taxon>Polyphaga</taxon>
        <taxon>Cucujiformia</taxon>
        <taxon>Chrysomeloidea</taxon>
        <taxon>Chrysomelidae</taxon>
        <taxon>Galerucinae</taxon>
        <taxon>Diabroticina</taxon>
        <taxon>Diabroticites</taxon>
        <taxon>Diabrotica</taxon>
    </lineage>
</organism>
<protein>
    <submittedName>
        <fullName evidence="1">Uncharacterized protein LOC114327202</fullName>
    </submittedName>
</protein>
<sequence length="129" mass="14656">MFDLIKNLKPNLSPTAIHCDFEQAAFAAMEDCFPGVNIHIHLAQNMKKHVAQLGYLTEYDNDAQFALNCKMATSLAFVPVRYLDQAIDVLGNALPVALQPLLDWFEDNYTGRMNRRGDSRRPPLFPQEM</sequence>
<dbReference type="RefSeq" id="XP_028131538.1">
    <property type="nucleotide sequence ID" value="XM_028275737.1"/>
</dbReference>
<evidence type="ECO:0000313" key="1">
    <source>
        <dbReference type="RefSeq" id="XP_028131538.1"/>
    </source>
</evidence>